<dbReference type="PANTHER" id="PTHR38009">
    <property type="entry name" value="CONSERVED HYPOTHETICAL PHAGE TAIL PROTEIN"/>
    <property type="match status" value="1"/>
</dbReference>
<evidence type="ECO:0000313" key="1">
    <source>
        <dbReference type="EMBL" id="MFK2898749.1"/>
    </source>
</evidence>
<gene>
    <name evidence="1" type="ORF">ISP15_00160</name>
</gene>
<evidence type="ECO:0000313" key="2">
    <source>
        <dbReference type="Proteomes" id="UP001620461"/>
    </source>
</evidence>
<comment type="caution">
    <text evidence="1">The sequence shown here is derived from an EMBL/GenBank/DDBJ whole genome shotgun (WGS) entry which is preliminary data.</text>
</comment>
<dbReference type="InterPro" id="IPR011747">
    <property type="entry name" value="CHP02241"/>
</dbReference>
<dbReference type="Pfam" id="PF06841">
    <property type="entry name" value="Phage_T4_gp19"/>
    <property type="match status" value="1"/>
</dbReference>
<proteinExistence type="predicted"/>
<dbReference type="EMBL" id="JADIKJ010000001">
    <property type="protein sequence ID" value="MFK2898749.1"/>
    <property type="molecule type" value="Genomic_DNA"/>
</dbReference>
<dbReference type="Proteomes" id="UP001620461">
    <property type="component" value="Unassembled WGS sequence"/>
</dbReference>
<accession>A0ABW8JE24</accession>
<name>A0ABW8JE24_9GAMM</name>
<dbReference type="InterPro" id="IPR010667">
    <property type="entry name" value="Phage_T4_Gp19"/>
</dbReference>
<sequence>MADDGSQQSTSIWPMPKFYFQVKWDSAVMSFEEISGLDIEAQPIEYRHGDSPVYASIKMPGLKKFSNVTMKKGVFKGDNKFWDWFNKIKMNTIQRVPVTISLLDEAGKPTMVWTLANAWPTKITGTDLKAQGNEVAIETIEIAHEGLTIANG</sequence>
<dbReference type="NCBIfam" id="TIGR02241">
    <property type="entry name" value="conserved hypothetical phage tail region protein"/>
    <property type="match status" value="1"/>
</dbReference>
<protein>
    <submittedName>
        <fullName evidence="1">Phage tail protein</fullName>
    </submittedName>
</protein>
<dbReference type="PANTHER" id="PTHR38009:SF1">
    <property type="entry name" value="CONSERVED HYPOTHETICAL PHAGE TAIL PROTEIN"/>
    <property type="match status" value="1"/>
</dbReference>
<organism evidence="1 2">
    <name type="scientific">Dyella jejuensis</name>
    <dbReference type="NCBI Taxonomy" id="1432009"/>
    <lineage>
        <taxon>Bacteria</taxon>
        <taxon>Pseudomonadati</taxon>
        <taxon>Pseudomonadota</taxon>
        <taxon>Gammaproteobacteria</taxon>
        <taxon>Lysobacterales</taxon>
        <taxon>Rhodanobacteraceae</taxon>
        <taxon>Dyella</taxon>
    </lineage>
</organism>
<reference evidence="1 2" key="1">
    <citation type="submission" date="2020-10" db="EMBL/GenBank/DDBJ databases">
        <title>Phylogeny of dyella-like bacteria.</title>
        <authorList>
            <person name="Fu J."/>
        </authorList>
    </citation>
    <scope>NUCLEOTIDE SEQUENCE [LARGE SCALE GENOMIC DNA]</scope>
    <source>
        <strain evidence="1 2">JP1</strain>
    </source>
</reference>
<keyword evidence="2" id="KW-1185">Reference proteome</keyword>